<name>A0AAD8IW44_9APIA</name>
<keyword evidence="2" id="KW-1185">Reference proteome</keyword>
<dbReference type="GO" id="GO:0010190">
    <property type="term" value="P:cytochrome b6f complex assembly"/>
    <property type="evidence" value="ECO:0007669"/>
    <property type="project" value="InterPro"/>
</dbReference>
<evidence type="ECO:0000313" key="1">
    <source>
        <dbReference type="EMBL" id="KAK1392736.1"/>
    </source>
</evidence>
<comment type="caution">
    <text evidence="1">The sequence shown here is derived from an EMBL/GenBank/DDBJ whole genome shotgun (WGS) entry which is preliminary data.</text>
</comment>
<organism evidence="1 2">
    <name type="scientific">Heracleum sosnowskyi</name>
    <dbReference type="NCBI Taxonomy" id="360622"/>
    <lineage>
        <taxon>Eukaryota</taxon>
        <taxon>Viridiplantae</taxon>
        <taxon>Streptophyta</taxon>
        <taxon>Embryophyta</taxon>
        <taxon>Tracheophyta</taxon>
        <taxon>Spermatophyta</taxon>
        <taxon>Magnoliopsida</taxon>
        <taxon>eudicotyledons</taxon>
        <taxon>Gunneridae</taxon>
        <taxon>Pentapetalae</taxon>
        <taxon>asterids</taxon>
        <taxon>campanulids</taxon>
        <taxon>Apiales</taxon>
        <taxon>Apiaceae</taxon>
        <taxon>Apioideae</taxon>
        <taxon>apioid superclade</taxon>
        <taxon>Tordylieae</taxon>
        <taxon>Tordyliinae</taxon>
        <taxon>Heracleum</taxon>
    </lineage>
</organism>
<protein>
    <submittedName>
        <fullName evidence="1">Uncharacterized protein</fullName>
    </submittedName>
</protein>
<dbReference type="PANTHER" id="PTHR36403:SF1">
    <property type="entry name" value="PROTEIN COFACTOR ASSEMBLY OF COMPLEX C SUBUNIT B CCB2, CHLOROPLASTIC"/>
    <property type="match status" value="1"/>
</dbReference>
<dbReference type="EMBL" id="JAUIZM010000003">
    <property type="protein sequence ID" value="KAK1392736.1"/>
    <property type="molecule type" value="Genomic_DNA"/>
</dbReference>
<dbReference type="AlphaFoldDB" id="A0AAD8IW44"/>
<evidence type="ECO:0000313" key="2">
    <source>
        <dbReference type="Proteomes" id="UP001237642"/>
    </source>
</evidence>
<dbReference type="Pfam" id="PF11152">
    <property type="entry name" value="CCB2_CCB4"/>
    <property type="match status" value="1"/>
</dbReference>
<reference evidence="1" key="2">
    <citation type="submission" date="2023-05" db="EMBL/GenBank/DDBJ databases">
        <authorList>
            <person name="Schelkunov M.I."/>
        </authorList>
    </citation>
    <scope>NUCLEOTIDE SEQUENCE</scope>
    <source>
        <strain evidence="1">Hsosn_3</strain>
        <tissue evidence="1">Leaf</tissue>
    </source>
</reference>
<dbReference type="InterPro" id="IPR044970">
    <property type="entry name" value="CCB2"/>
</dbReference>
<reference evidence="1" key="1">
    <citation type="submission" date="2023-02" db="EMBL/GenBank/DDBJ databases">
        <title>Genome of toxic invasive species Heracleum sosnowskyi carries increased number of genes despite the absence of recent whole-genome duplications.</title>
        <authorList>
            <person name="Schelkunov M."/>
            <person name="Shtratnikova V."/>
            <person name="Makarenko M."/>
            <person name="Klepikova A."/>
            <person name="Omelchenko D."/>
            <person name="Novikova G."/>
            <person name="Obukhova E."/>
            <person name="Bogdanov V."/>
            <person name="Penin A."/>
            <person name="Logacheva M."/>
        </authorList>
    </citation>
    <scope>NUCLEOTIDE SEQUENCE</scope>
    <source>
        <strain evidence="1">Hsosn_3</strain>
        <tissue evidence="1">Leaf</tissue>
    </source>
</reference>
<dbReference type="InterPro" id="IPR021325">
    <property type="entry name" value="CCB2/CCB4"/>
</dbReference>
<accession>A0AAD8IW44</accession>
<dbReference type="PANTHER" id="PTHR36403">
    <property type="entry name" value="PROTEIN COFACTOR ASSEMBLY OF COMPLEX C SUBUNIT B CCB2, CHLOROPLASTIC"/>
    <property type="match status" value="1"/>
</dbReference>
<proteinExistence type="predicted"/>
<dbReference type="Proteomes" id="UP001237642">
    <property type="component" value="Unassembled WGS sequence"/>
</dbReference>
<gene>
    <name evidence="1" type="ORF">POM88_011792</name>
</gene>
<sequence length="191" mass="21249">MLNHFVDSDSDSNYITHSQLRTEALGISLAAFSVFVPFLGKFLKGASQVDQASLSNATKYFKQHKRRFCLGNIHSFAQYKHCFSAYISSRILMCIKQSMCKKVFGCPCDDVLFYVSCLHLNKYAKARSVAVIVLYYKQLAELLAKLSIAGVDLNQISDQSTLIDCLHSSYRLSVSVLAQQSAFAVGVHNLG</sequence>